<protein>
    <recommendedName>
        <fullName evidence="1">DUF7918 domain-containing protein</fullName>
    </recommendedName>
</protein>
<evidence type="ECO:0000259" key="1">
    <source>
        <dbReference type="Pfam" id="PF25534"/>
    </source>
</evidence>
<feature type="domain" description="DUF7918" evidence="1">
    <location>
        <begin position="16"/>
        <end position="215"/>
    </location>
</feature>
<name>M5FT52_DACPD</name>
<organism evidence="2 3">
    <name type="scientific">Dacryopinax primogenitus (strain DJM 731)</name>
    <name type="common">Brown rot fungus</name>
    <dbReference type="NCBI Taxonomy" id="1858805"/>
    <lineage>
        <taxon>Eukaryota</taxon>
        <taxon>Fungi</taxon>
        <taxon>Dikarya</taxon>
        <taxon>Basidiomycota</taxon>
        <taxon>Agaricomycotina</taxon>
        <taxon>Dacrymycetes</taxon>
        <taxon>Dacrymycetales</taxon>
        <taxon>Dacrymycetaceae</taxon>
        <taxon>Dacryopinax</taxon>
    </lineage>
</organism>
<evidence type="ECO:0000313" key="3">
    <source>
        <dbReference type="Proteomes" id="UP000030653"/>
    </source>
</evidence>
<dbReference type="OrthoDB" id="3364132at2759"/>
<evidence type="ECO:0000313" key="2">
    <source>
        <dbReference type="EMBL" id="EJT98554.1"/>
    </source>
</evidence>
<dbReference type="RefSeq" id="XP_040625452.1">
    <property type="nucleotide sequence ID" value="XM_040773734.1"/>
</dbReference>
<dbReference type="PANTHER" id="PTHR36223">
    <property type="entry name" value="BETA-LACTAMASE-TYPE TRANSPEPTIDASE FOLD DOMAIN CONTAINING PROTEIN"/>
    <property type="match status" value="1"/>
</dbReference>
<dbReference type="EMBL" id="JH795873">
    <property type="protein sequence ID" value="EJT98554.1"/>
    <property type="molecule type" value="Genomic_DNA"/>
</dbReference>
<sequence length="250" mass="28468">MQLGPYQCILVSSDIALPEYGVEVDEASNEAVCWIPSDEGSAFRVECAFGGMVHETDGIRMELYADGEMLDTRIAVDTNETVMNGLRTNSWNVLPYLFKPAVKPTEDFDEDEMAVEELDDIQTWRKRGVITLRMTRVDVLYLQPLKDHEPSSQMPAQERLKTVLVGEKGHSPTKKSSRKTVSWAWGEDGDRPCATFHFKHRPQEWLQAYGFAPRDIVSDLDFNSFNLSGEADYVTDMKRMTLHHRSRVTS</sequence>
<keyword evidence="3" id="KW-1185">Reference proteome</keyword>
<reference evidence="2 3" key="1">
    <citation type="journal article" date="2012" name="Science">
        <title>The Paleozoic origin of enzymatic lignin decomposition reconstructed from 31 fungal genomes.</title>
        <authorList>
            <person name="Floudas D."/>
            <person name="Binder M."/>
            <person name="Riley R."/>
            <person name="Barry K."/>
            <person name="Blanchette R.A."/>
            <person name="Henrissat B."/>
            <person name="Martinez A.T."/>
            <person name="Otillar R."/>
            <person name="Spatafora J.W."/>
            <person name="Yadav J.S."/>
            <person name="Aerts A."/>
            <person name="Benoit I."/>
            <person name="Boyd A."/>
            <person name="Carlson A."/>
            <person name="Copeland A."/>
            <person name="Coutinho P.M."/>
            <person name="de Vries R.P."/>
            <person name="Ferreira P."/>
            <person name="Findley K."/>
            <person name="Foster B."/>
            <person name="Gaskell J."/>
            <person name="Glotzer D."/>
            <person name="Gorecki P."/>
            <person name="Heitman J."/>
            <person name="Hesse C."/>
            <person name="Hori C."/>
            <person name="Igarashi K."/>
            <person name="Jurgens J.A."/>
            <person name="Kallen N."/>
            <person name="Kersten P."/>
            <person name="Kohler A."/>
            <person name="Kuees U."/>
            <person name="Kumar T.K.A."/>
            <person name="Kuo A."/>
            <person name="LaButti K."/>
            <person name="Larrondo L.F."/>
            <person name="Lindquist E."/>
            <person name="Ling A."/>
            <person name="Lombard V."/>
            <person name="Lucas S."/>
            <person name="Lundell T."/>
            <person name="Martin R."/>
            <person name="McLaughlin D.J."/>
            <person name="Morgenstern I."/>
            <person name="Morin E."/>
            <person name="Murat C."/>
            <person name="Nagy L.G."/>
            <person name="Nolan M."/>
            <person name="Ohm R.A."/>
            <person name="Patyshakuliyeva A."/>
            <person name="Rokas A."/>
            <person name="Ruiz-Duenas F.J."/>
            <person name="Sabat G."/>
            <person name="Salamov A."/>
            <person name="Samejima M."/>
            <person name="Schmutz J."/>
            <person name="Slot J.C."/>
            <person name="St John F."/>
            <person name="Stenlid J."/>
            <person name="Sun H."/>
            <person name="Sun S."/>
            <person name="Syed K."/>
            <person name="Tsang A."/>
            <person name="Wiebenga A."/>
            <person name="Young D."/>
            <person name="Pisabarro A."/>
            <person name="Eastwood D.C."/>
            <person name="Martin F."/>
            <person name="Cullen D."/>
            <person name="Grigoriev I.V."/>
            <person name="Hibbett D.S."/>
        </authorList>
    </citation>
    <scope>NUCLEOTIDE SEQUENCE [LARGE SCALE GENOMIC DNA]</scope>
    <source>
        <strain evidence="2 3">DJM-731 SS1</strain>
    </source>
</reference>
<dbReference type="InterPro" id="IPR057678">
    <property type="entry name" value="DUF7918"/>
</dbReference>
<proteinExistence type="predicted"/>
<dbReference type="PANTHER" id="PTHR36223:SF1">
    <property type="entry name" value="TRANSCRIPTION ELONGATION FACTOR EAF N-TERMINAL DOMAIN-CONTAINING PROTEIN"/>
    <property type="match status" value="1"/>
</dbReference>
<dbReference type="GeneID" id="63688796"/>
<dbReference type="Pfam" id="PF25534">
    <property type="entry name" value="DUF7918"/>
    <property type="match status" value="1"/>
</dbReference>
<dbReference type="HOGENOM" id="CLU_1304819_0_0_1"/>
<accession>M5FT52</accession>
<dbReference type="Proteomes" id="UP000030653">
    <property type="component" value="Unassembled WGS sequence"/>
</dbReference>
<gene>
    <name evidence="2" type="ORF">DACRYDRAFT_24558</name>
</gene>
<dbReference type="AlphaFoldDB" id="M5FT52"/>